<name>A0A8I0AQ07_9FIRM</name>
<sequence>MEKAYKTMKTSGAINIALGVVVLVLGLASGILMIASGGCLLKNKRHIVW</sequence>
<evidence type="ECO:0000313" key="2">
    <source>
        <dbReference type="EMBL" id="MBC5663050.1"/>
    </source>
</evidence>
<feature type="transmembrane region" description="Helical" evidence="1">
    <location>
        <begin position="12"/>
        <end position="35"/>
    </location>
</feature>
<gene>
    <name evidence="2" type="ORF">H8S09_09125</name>
</gene>
<evidence type="ECO:0000313" key="3">
    <source>
        <dbReference type="Proteomes" id="UP000615234"/>
    </source>
</evidence>
<protein>
    <submittedName>
        <fullName evidence="2">Uncharacterized protein</fullName>
    </submittedName>
</protein>
<dbReference type="RefSeq" id="WP_021943377.1">
    <property type="nucleotide sequence ID" value="NZ_JACOOX010000005.1"/>
</dbReference>
<proteinExistence type="predicted"/>
<dbReference type="EMBL" id="JACOOX010000005">
    <property type="protein sequence ID" value="MBC5663050.1"/>
    <property type="molecule type" value="Genomic_DNA"/>
</dbReference>
<evidence type="ECO:0000256" key="1">
    <source>
        <dbReference type="SAM" id="Phobius"/>
    </source>
</evidence>
<organism evidence="2 3">
    <name type="scientific">Coprococcus hominis</name>
    <name type="common">ex Liu et al. 2022</name>
    <dbReference type="NCBI Taxonomy" id="2763039"/>
    <lineage>
        <taxon>Bacteria</taxon>
        <taxon>Bacillati</taxon>
        <taxon>Bacillota</taxon>
        <taxon>Clostridia</taxon>
        <taxon>Lachnospirales</taxon>
        <taxon>Lachnospiraceae</taxon>
        <taxon>Coprococcus</taxon>
    </lineage>
</organism>
<reference evidence="2 3" key="1">
    <citation type="submission" date="2020-08" db="EMBL/GenBank/DDBJ databases">
        <title>Genome public.</title>
        <authorList>
            <person name="Liu C."/>
            <person name="Sun Q."/>
        </authorList>
    </citation>
    <scope>NUCLEOTIDE SEQUENCE [LARGE SCALE GENOMIC DNA]</scope>
    <source>
        <strain evidence="2 3">NSJ-10</strain>
    </source>
</reference>
<keyword evidence="1" id="KW-0472">Membrane</keyword>
<dbReference type="Proteomes" id="UP000615234">
    <property type="component" value="Unassembled WGS sequence"/>
</dbReference>
<keyword evidence="3" id="KW-1185">Reference proteome</keyword>
<dbReference type="AlphaFoldDB" id="A0A8I0AQ07"/>
<comment type="caution">
    <text evidence="2">The sequence shown here is derived from an EMBL/GenBank/DDBJ whole genome shotgun (WGS) entry which is preliminary data.</text>
</comment>
<keyword evidence="1" id="KW-1133">Transmembrane helix</keyword>
<accession>A0A8I0AQ07</accession>
<keyword evidence="1" id="KW-0812">Transmembrane</keyword>